<evidence type="ECO:0000256" key="2">
    <source>
        <dbReference type="ARBA" id="ARBA00022649"/>
    </source>
</evidence>
<comment type="similarity">
    <text evidence="1">Belongs to the RelE toxin family.</text>
</comment>
<dbReference type="SUPFAM" id="SSF143011">
    <property type="entry name" value="RelE-like"/>
    <property type="match status" value="1"/>
</dbReference>
<dbReference type="AlphaFoldDB" id="A0A1F8CKB1"/>
<dbReference type="PANTHER" id="PTHR35601:SF1">
    <property type="entry name" value="TOXIN RELE"/>
    <property type="match status" value="1"/>
</dbReference>
<evidence type="ECO:0008006" key="5">
    <source>
        <dbReference type="Google" id="ProtNLM"/>
    </source>
</evidence>
<dbReference type="InterPro" id="IPR035093">
    <property type="entry name" value="RelE/ParE_toxin_dom_sf"/>
</dbReference>
<dbReference type="PANTHER" id="PTHR35601">
    <property type="entry name" value="TOXIN RELE"/>
    <property type="match status" value="1"/>
</dbReference>
<sequence length="85" mass="10257">MMNYKVVYTKSAFKDIKKLDRVAKRKIKNKIEAYLQNPTSNAKRLTNPKIGTYRWRAGNYRIVFDIKNKTVVILRMGHRREIYRH</sequence>
<accession>A0A1F8CKB1</accession>
<evidence type="ECO:0000313" key="3">
    <source>
        <dbReference type="EMBL" id="OGM76691.1"/>
    </source>
</evidence>
<dbReference type="InterPro" id="IPR007712">
    <property type="entry name" value="RelE/ParE_toxin"/>
</dbReference>
<name>A0A1F8CKB1_9BACT</name>
<dbReference type="Gene3D" id="3.30.2310.20">
    <property type="entry name" value="RelE-like"/>
    <property type="match status" value="1"/>
</dbReference>
<gene>
    <name evidence="3" type="ORF">A2210_01555</name>
</gene>
<comment type="caution">
    <text evidence="3">The sequence shown here is derived from an EMBL/GenBank/DDBJ whole genome shotgun (WGS) entry which is preliminary data.</text>
</comment>
<proteinExistence type="inferred from homology"/>
<dbReference type="STRING" id="1802532.A2210_01555"/>
<protein>
    <recommendedName>
        <fullName evidence="5">Addiction module toxin RelE</fullName>
    </recommendedName>
</protein>
<evidence type="ECO:0000313" key="4">
    <source>
        <dbReference type="Proteomes" id="UP000177855"/>
    </source>
</evidence>
<organism evidence="3 4">
    <name type="scientific">Candidatus Woesebacteria bacterium RIFOXYA1_FULL_40_18</name>
    <dbReference type="NCBI Taxonomy" id="1802532"/>
    <lineage>
        <taxon>Bacteria</taxon>
        <taxon>Candidatus Woeseibacteriota</taxon>
    </lineage>
</organism>
<dbReference type="Pfam" id="PF05016">
    <property type="entry name" value="ParE_toxin"/>
    <property type="match status" value="1"/>
</dbReference>
<keyword evidence="2" id="KW-1277">Toxin-antitoxin system</keyword>
<evidence type="ECO:0000256" key="1">
    <source>
        <dbReference type="ARBA" id="ARBA00006226"/>
    </source>
</evidence>
<dbReference type="Proteomes" id="UP000177855">
    <property type="component" value="Unassembled WGS sequence"/>
</dbReference>
<reference evidence="3 4" key="1">
    <citation type="journal article" date="2016" name="Nat. Commun.">
        <title>Thousands of microbial genomes shed light on interconnected biogeochemical processes in an aquifer system.</title>
        <authorList>
            <person name="Anantharaman K."/>
            <person name="Brown C.T."/>
            <person name="Hug L.A."/>
            <person name="Sharon I."/>
            <person name="Castelle C.J."/>
            <person name="Probst A.J."/>
            <person name="Thomas B.C."/>
            <person name="Singh A."/>
            <person name="Wilkins M.J."/>
            <person name="Karaoz U."/>
            <person name="Brodie E.L."/>
            <person name="Williams K.H."/>
            <person name="Hubbard S.S."/>
            <person name="Banfield J.F."/>
        </authorList>
    </citation>
    <scope>NUCLEOTIDE SEQUENCE [LARGE SCALE GENOMIC DNA]</scope>
</reference>
<dbReference type="EMBL" id="MGHS01000020">
    <property type="protein sequence ID" value="OGM76691.1"/>
    <property type="molecule type" value="Genomic_DNA"/>
</dbReference>